<feature type="region of interest" description="Disordered" evidence="1">
    <location>
        <begin position="1"/>
        <end position="40"/>
    </location>
</feature>
<dbReference type="EMBL" id="LATX01001869">
    <property type="protein sequence ID" value="KTB37095.1"/>
    <property type="molecule type" value="Genomic_DNA"/>
</dbReference>
<feature type="compositionally biased region" description="Basic and acidic residues" evidence="1">
    <location>
        <begin position="1"/>
        <end position="13"/>
    </location>
</feature>
<accession>A0A0W0FL81</accession>
<comment type="caution">
    <text evidence="2">The sequence shown here is derived from an EMBL/GenBank/DDBJ whole genome shotgun (WGS) entry which is preliminary data.</text>
</comment>
<protein>
    <submittedName>
        <fullName evidence="2">Uncharacterized protein</fullName>
    </submittedName>
</protein>
<proteinExistence type="predicted"/>
<dbReference type="AlphaFoldDB" id="A0A0W0FL81"/>
<sequence length="40" mass="4395">MSRRLEPAAEKKPSVSKPTSIPTVDLPNATELNNSYNQPL</sequence>
<gene>
    <name evidence="2" type="ORF">WG66_10265</name>
</gene>
<name>A0A0W0FL81_MONRR</name>
<feature type="compositionally biased region" description="Polar residues" evidence="1">
    <location>
        <begin position="30"/>
        <end position="40"/>
    </location>
</feature>
<reference evidence="2 3" key="1">
    <citation type="submission" date="2015-12" db="EMBL/GenBank/DDBJ databases">
        <title>Draft genome sequence of Moniliophthora roreri, the causal agent of frosty pod rot of cacao.</title>
        <authorList>
            <person name="Aime M.C."/>
            <person name="Diaz-Valderrama J.R."/>
            <person name="Kijpornyongpan T."/>
            <person name="Phillips-Mora W."/>
        </authorList>
    </citation>
    <scope>NUCLEOTIDE SEQUENCE [LARGE SCALE GENOMIC DNA]</scope>
    <source>
        <strain evidence="2 3">MCA 2952</strain>
    </source>
</reference>
<evidence type="ECO:0000313" key="3">
    <source>
        <dbReference type="Proteomes" id="UP000054988"/>
    </source>
</evidence>
<evidence type="ECO:0000313" key="2">
    <source>
        <dbReference type="EMBL" id="KTB37095.1"/>
    </source>
</evidence>
<dbReference type="Proteomes" id="UP000054988">
    <property type="component" value="Unassembled WGS sequence"/>
</dbReference>
<evidence type="ECO:0000256" key="1">
    <source>
        <dbReference type="SAM" id="MobiDB-lite"/>
    </source>
</evidence>
<organism evidence="2 3">
    <name type="scientific">Moniliophthora roreri</name>
    <name type="common">Frosty pod rot fungus</name>
    <name type="synonym">Monilia roreri</name>
    <dbReference type="NCBI Taxonomy" id="221103"/>
    <lineage>
        <taxon>Eukaryota</taxon>
        <taxon>Fungi</taxon>
        <taxon>Dikarya</taxon>
        <taxon>Basidiomycota</taxon>
        <taxon>Agaricomycotina</taxon>
        <taxon>Agaricomycetes</taxon>
        <taxon>Agaricomycetidae</taxon>
        <taxon>Agaricales</taxon>
        <taxon>Marasmiineae</taxon>
        <taxon>Marasmiaceae</taxon>
        <taxon>Moniliophthora</taxon>
    </lineage>
</organism>